<dbReference type="Pfam" id="PF07568">
    <property type="entry name" value="HisKA_2"/>
    <property type="match status" value="1"/>
</dbReference>
<evidence type="ECO:0000256" key="4">
    <source>
        <dbReference type="ARBA" id="ARBA00022553"/>
    </source>
</evidence>
<keyword evidence="11" id="KW-0067">ATP-binding</keyword>
<feature type="domain" description="PAC" evidence="16">
    <location>
        <begin position="83"/>
        <end position="137"/>
    </location>
</feature>
<keyword evidence="6" id="KW-0285">Flavoprotein</keyword>
<gene>
    <name evidence="17" type="ORF">GGQ59_000756</name>
</gene>
<comment type="caution">
    <text evidence="17">The sequence shown here is derived from an EMBL/GenBank/DDBJ whole genome shotgun (WGS) entry which is preliminary data.</text>
</comment>
<keyword evidence="10" id="KW-0418">Kinase</keyword>
<keyword evidence="4" id="KW-0597">Phosphoprotein</keyword>
<dbReference type="PANTHER" id="PTHR47429:SF2">
    <property type="entry name" value="PROTEIN TWIN LOV 1"/>
    <property type="match status" value="1"/>
</dbReference>
<feature type="domain" description="Histidine kinase" evidence="15">
    <location>
        <begin position="145"/>
        <end position="363"/>
    </location>
</feature>
<dbReference type="InterPro" id="IPR005467">
    <property type="entry name" value="His_kinase_dom"/>
</dbReference>
<name>A0A840HZI6_9PROT</name>
<keyword evidence="5" id="KW-0716">Sensory transduction</keyword>
<dbReference type="GO" id="GO:0004673">
    <property type="term" value="F:protein histidine kinase activity"/>
    <property type="evidence" value="ECO:0007669"/>
    <property type="project" value="UniProtKB-EC"/>
</dbReference>
<dbReference type="NCBIfam" id="TIGR00229">
    <property type="entry name" value="sensory_box"/>
    <property type="match status" value="1"/>
</dbReference>
<dbReference type="InterPro" id="IPR011102">
    <property type="entry name" value="Sig_transdc_His_kinase_HWE"/>
</dbReference>
<dbReference type="EC" id="2.7.13.3" evidence="2"/>
<evidence type="ECO:0000256" key="10">
    <source>
        <dbReference type="ARBA" id="ARBA00022777"/>
    </source>
</evidence>
<keyword evidence="12" id="KW-0157">Chromophore</keyword>
<dbReference type="PROSITE" id="PS50113">
    <property type="entry name" value="PAC"/>
    <property type="match status" value="1"/>
</dbReference>
<dbReference type="SMART" id="SM00086">
    <property type="entry name" value="PAC"/>
    <property type="match status" value="1"/>
</dbReference>
<dbReference type="SMART" id="SM00911">
    <property type="entry name" value="HWE_HK"/>
    <property type="match status" value="1"/>
</dbReference>
<evidence type="ECO:0000259" key="15">
    <source>
        <dbReference type="PROSITE" id="PS50109"/>
    </source>
</evidence>
<organism evidence="17 18">
    <name type="scientific">Parvularcula dongshanensis</name>
    <dbReference type="NCBI Taxonomy" id="1173995"/>
    <lineage>
        <taxon>Bacteria</taxon>
        <taxon>Pseudomonadati</taxon>
        <taxon>Pseudomonadota</taxon>
        <taxon>Alphaproteobacteria</taxon>
        <taxon>Parvularculales</taxon>
        <taxon>Parvularculaceae</taxon>
        <taxon>Parvularcula</taxon>
    </lineage>
</organism>
<keyword evidence="3" id="KW-0600">Photoreceptor protein</keyword>
<dbReference type="Proteomes" id="UP000563524">
    <property type="component" value="Unassembled WGS sequence"/>
</dbReference>
<reference evidence="17 18" key="1">
    <citation type="submission" date="2020-08" db="EMBL/GenBank/DDBJ databases">
        <title>Genomic Encyclopedia of Type Strains, Phase IV (KMG-IV): sequencing the most valuable type-strain genomes for metagenomic binning, comparative biology and taxonomic classification.</title>
        <authorList>
            <person name="Goeker M."/>
        </authorList>
    </citation>
    <scope>NUCLEOTIDE SEQUENCE [LARGE SCALE GENOMIC DNA]</scope>
    <source>
        <strain evidence="17 18">DSM 102850</strain>
    </source>
</reference>
<protein>
    <recommendedName>
        <fullName evidence="2">histidine kinase</fullName>
        <ecNumber evidence="2">2.7.13.3</ecNumber>
    </recommendedName>
</protein>
<dbReference type="SUPFAM" id="SSF55874">
    <property type="entry name" value="ATPase domain of HSP90 chaperone/DNA topoisomerase II/histidine kinase"/>
    <property type="match status" value="1"/>
</dbReference>
<evidence type="ECO:0000256" key="9">
    <source>
        <dbReference type="ARBA" id="ARBA00022741"/>
    </source>
</evidence>
<keyword evidence="9" id="KW-0547">Nucleotide-binding</keyword>
<dbReference type="AlphaFoldDB" id="A0A840HZI6"/>
<evidence type="ECO:0000313" key="17">
    <source>
        <dbReference type="EMBL" id="MBB4658256.1"/>
    </source>
</evidence>
<accession>A0A840HZI6</accession>
<keyword evidence="18" id="KW-1185">Reference proteome</keyword>
<sequence>MTESSRSGDSGTIEGSIARLPFAMVLTDPRIEDNPIVYVNDAFERMTLYSRAFAVGRNCRFLQGDAAAPADVETIRTAIAEGRDVSVDIDNQKADGTTFRNRLVIAPLRSESGELTGFLGMQTDLDAHPRTAEAGGDGRDLMLREVQHRVKNHLAMIVSMIRLQAERKVTRESFEALSHRIESLALLYDELSGRGVAAVGDTTIAAGAYLSRVAAALAAIDGRGSIRINVECEEIELPVEITARLGLLLTEFLTNALEHAFKGRNEGVVRIRFQKLTGGGVRLMVEDDGVGLREGSNWPWDADSVEAQASRTQTEPGELDTTGHDGASGMGGSIVAALVQSLGAKLDVNTATRGTVITLDLET</sequence>
<evidence type="ECO:0000256" key="14">
    <source>
        <dbReference type="SAM" id="MobiDB-lite"/>
    </source>
</evidence>
<dbReference type="Gene3D" id="3.30.450.20">
    <property type="entry name" value="PAS domain"/>
    <property type="match status" value="1"/>
</dbReference>
<dbReference type="InterPro" id="IPR035965">
    <property type="entry name" value="PAS-like_dom_sf"/>
</dbReference>
<evidence type="ECO:0000256" key="5">
    <source>
        <dbReference type="ARBA" id="ARBA00022606"/>
    </source>
</evidence>
<dbReference type="PROSITE" id="PS50109">
    <property type="entry name" value="HIS_KIN"/>
    <property type="match status" value="1"/>
</dbReference>
<feature type="region of interest" description="Disordered" evidence="14">
    <location>
        <begin position="306"/>
        <end position="325"/>
    </location>
</feature>
<dbReference type="InterPro" id="IPR001610">
    <property type="entry name" value="PAC"/>
</dbReference>
<dbReference type="InterPro" id="IPR036890">
    <property type="entry name" value="HATPase_C_sf"/>
</dbReference>
<keyword evidence="13" id="KW-0675">Receptor</keyword>
<dbReference type="SMART" id="SM00387">
    <property type="entry name" value="HATPase_c"/>
    <property type="match status" value="1"/>
</dbReference>
<dbReference type="SUPFAM" id="SSF55785">
    <property type="entry name" value="PYP-like sensor domain (PAS domain)"/>
    <property type="match status" value="1"/>
</dbReference>
<evidence type="ECO:0000256" key="7">
    <source>
        <dbReference type="ARBA" id="ARBA00022643"/>
    </source>
</evidence>
<dbReference type="Pfam" id="PF13426">
    <property type="entry name" value="PAS_9"/>
    <property type="match status" value="1"/>
</dbReference>
<keyword evidence="8" id="KW-0808">Transferase</keyword>
<dbReference type="EMBL" id="JACHOB010000001">
    <property type="protein sequence ID" value="MBB4658256.1"/>
    <property type="molecule type" value="Genomic_DNA"/>
</dbReference>
<dbReference type="Gene3D" id="3.30.565.10">
    <property type="entry name" value="Histidine kinase-like ATPase, C-terminal domain"/>
    <property type="match status" value="1"/>
</dbReference>
<keyword evidence="7" id="KW-0288">FMN</keyword>
<evidence type="ECO:0000256" key="2">
    <source>
        <dbReference type="ARBA" id="ARBA00012438"/>
    </source>
</evidence>
<dbReference type="InterPro" id="IPR000014">
    <property type="entry name" value="PAS"/>
</dbReference>
<comment type="catalytic activity">
    <reaction evidence="1">
        <text>ATP + protein L-histidine = ADP + protein N-phospho-L-histidine.</text>
        <dbReference type="EC" id="2.7.13.3"/>
    </reaction>
</comment>
<evidence type="ECO:0000256" key="11">
    <source>
        <dbReference type="ARBA" id="ARBA00022840"/>
    </source>
</evidence>
<evidence type="ECO:0000256" key="13">
    <source>
        <dbReference type="ARBA" id="ARBA00023170"/>
    </source>
</evidence>
<proteinExistence type="predicted"/>
<dbReference type="InterPro" id="IPR011495">
    <property type="entry name" value="Sig_transdc_His_kin_sub2_dim/P"/>
</dbReference>
<dbReference type="PANTHER" id="PTHR47429">
    <property type="entry name" value="PROTEIN TWIN LOV 1"/>
    <property type="match status" value="1"/>
</dbReference>
<evidence type="ECO:0000313" key="18">
    <source>
        <dbReference type="Proteomes" id="UP000563524"/>
    </source>
</evidence>
<dbReference type="InterPro" id="IPR000700">
    <property type="entry name" value="PAS-assoc_C"/>
</dbReference>
<dbReference type="InterPro" id="IPR003594">
    <property type="entry name" value="HATPase_dom"/>
</dbReference>
<dbReference type="CDD" id="cd00130">
    <property type="entry name" value="PAS"/>
    <property type="match status" value="1"/>
</dbReference>
<evidence type="ECO:0000256" key="3">
    <source>
        <dbReference type="ARBA" id="ARBA00022543"/>
    </source>
</evidence>
<evidence type="ECO:0000256" key="12">
    <source>
        <dbReference type="ARBA" id="ARBA00022991"/>
    </source>
</evidence>
<dbReference type="GO" id="GO:0005524">
    <property type="term" value="F:ATP binding"/>
    <property type="evidence" value="ECO:0007669"/>
    <property type="project" value="UniProtKB-KW"/>
</dbReference>
<evidence type="ECO:0000259" key="16">
    <source>
        <dbReference type="PROSITE" id="PS50113"/>
    </source>
</evidence>
<evidence type="ECO:0000256" key="6">
    <source>
        <dbReference type="ARBA" id="ARBA00022630"/>
    </source>
</evidence>
<evidence type="ECO:0000256" key="8">
    <source>
        <dbReference type="ARBA" id="ARBA00022679"/>
    </source>
</evidence>
<evidence type="ECO:0000256" key="1">
    <source>
        <dbReference type="ARBA" id="ARBA00000085"/>
    </source>
</evidence>
<dbReference type="GO" id="GO:0009881">
    <property type="term" value="F:photoreceptor activity"/>
    <property type="evidence" value="ECO:0007669"/>
    <property type="project" value="UniProtKB-KW"/>
</dbReference>
<dbReference type="Pfam" id="PF02518">
    <property type="entry name" value="HATPase_c"/>
    <property type="match status" value="1"/>
</dbReference>
<dbReference type="RefSeq" id="WP_183815939.1">
    <property type="nucleotide sequence ID" value="NZ_JACHOB010000001.1"/>
</dbReference>